<dbReference type="SUPFAM" id="SSF55729">
    <property type="entry name" value="Acyl-CoA N-acyltransferases (Nat)"/>
    <property type="match status" value="1"/>
</dbReference>
<dbReference type="GO" id="GO:0016747">
    <property type="term" value="F:acyltransferase activity, transferring groups other than amino-acyl groups"/>
    <property type="evidence" value="ECO:0007669"/>
    <property type="project" value="InterPro"/>
</dbReference>
<sequence length="204" mass="23529">MELRPENEKDYFEVENLTREAFWDVYRPGCSEHLVLNKLRQADSFIKDLDYVLIEEGKIVGNIVYTKMFTGTERKMSDEVIAFGPISVHPDFQRKGLGKKLIEYTLDKAKCLGYKAVLITGDNNYYNPLGFESACRYHVYLPGTSEDDEAAFFMAKDLEEGYLGNNSGIYDFDTCFNVSEEELEIFGRKFPEKSKREARETDLA</sequence>
<keyword evidence="2" id="KW-0808">Transferase</keyword>
<dbReference type="Pfam" id="PF00583">
    <property type="entry name" value="Acetyltransf_1"/>
    <property type="match status" value="1"/>
</dbReference>
<comment type="caution">
    <text evidence="2">The sequence shown here is derived from an EMBL/GenBank/DDBJ whole genome shotgun (WGS) entry which is preliminary data.</text>
</comment>
<evidence type="ECO:0000313" key="3">
    <source>
        <dbReference type="Proteomes" id="UP000094067"/>
    </source>
</evidence>
<feature type="domain" description="N-acetyltransferase" evidence="1">
    <location>
        <begin position="1"/>
        <end position="159"/>
    </location>
</feature>
<dbReference type="EMBL" id="MCGH01000003">
    <property type="protein sequence ID" value="ODM04147.1"/>
    <property type="molecule type" value="Genomic_DNA"/>
</dbReference>
<dbReference type="Gene3D" id="3.40.630.30">
    <property type="match status" value="1"/>
</dbReference>
<name>A0A1E3A6N5_9FIRM</name>
<dbReference type="Proteomes" id="UP000094067">
    <property type="component" value="Unassembled WGS sequence"/>
</dbReference>
<dbReference type="InterPro" id="IPR000182">
    <property type="entry name" value="GNAT_dom"/>
</dbReference>
<dbReference type="InterPro" id="IPR016181">
    <property type="entry name" value="Acyl_CoA_acyltransferase"/>
</dbReference>
<dbReference type="AlphaFoldDB" id="A0A1E3A6N5"/>
<dbReference type="RefSeq" id="WP_069154385.1">
    <property type="nucleotide sequence ID" value="NZ_MCGH01000003.1"/>
</dbReference>
<protein>
    <submittedName>
        <fullName evidence="2">Acetyltransferase (GNAT) family protein</fullName>
    </submittedName>
</protein>
<proteinExistence type="predicted"/>
<gene>
    <name evidence="2" type="ORF">BEI61_04951</name>
</gene>
<organism evidence="2 3">
    <name type="scientific">Eisenbergiella tayi</name>
    <dbReference type="NCBI Taxonomy" id="1432052"/>
    <lineage>
        <taxon>Bacteria</taxon>
        <taxon>Bacillati</taxon>
        <taxon>Bacillota</taxon>
        <taxon>Clostridia</taxon>
        <taxon>Lachnospirales</taxon>
        <taxon>Lachnospiraceae</taxon>
        <taxon>Eisenbergiella</taxon>
    </lineage>
</organism>
<reference evidence="2 3" key="1">
    <citation type="submission" date="2016-07" db="EMBL/GenBank/DDBJ databases">
        <title>Characterization of isolates of Eisenbergiella tayi derived from blood cultures, using whole genome sequencing.</title>
        <authorList>
            <person name="Burdz T."/>
            <person name="Wiebe D."/>
            <person name="Huynh C."/>
            <person name="Bernard K."/>
        </authorList>
    </citation>
    <scope>NUCLEOTIDE SEQUENCE [LARGE SCALE GENOMIC DNA]</scope>
    <source>
        <strain evidence="2 3">NML 110608</strain>
    </source>
</reference>
<accession>A0A1E3A6N5</accession>
<dbReference type="PROSITE" id="PS51186">
    <property type="entry name" value="GNAT"/>
    <property type="match status" value="1"/>
</dbReference>
<dbReference type="CDD" id="cd04301">
    <property type="entry name" value="NAT_SF"/>
    <property type="match status" value="1"/>
</dbReference>
<evidence type="ECO:0000259" key="1">
    <source>
        <dbReference type="PROSITE" id="PS51186"/>
    </source>
</evidence>
<evidence type="ECO:0000313" key="2">
    <source>
        <dbReference type="EMBL" id="ODM04147.1"/>
    </source>
</evidence>